<evidence type="ECO:0000313" key="2">
    <source>
        <dbReference type="EMBL" id="SQG51361.1"/>
    </source>
</evidence>
<keyword evidence="1" id="KW-1133">Transmembrane helix</keyword>
<keyword evidence="1" id="KW-0812">Transmembrane</keyword>
<feature type="transmembrane region" description="Helical" evidence="1">
    <location>
        <begin position="6"/>
        <end position="26"/>
    </location>
</feature>
<protein>
    <recommendedName>
        <fullName evidence="4">Secreted protein</fullName>
    </recommendedName>
</protein>
<evidence type="ECO:0000256" key="1">
    <source>
        <dbReference type="SAM" id="Phobius"/>
    </source>
</evidence>
<dbReference type="RefSeq" id="WP_095076131.1">
    <property type="nucleotide sequence ID" value="NZ_CP068134.1"/>
</dbReference>
<dbReference type="EMBL" id="LS483400">
    <property type="protein sequence ID" value="SQG51361.1"/>
    <property type="molecule type" value="Genomic_DNA"/>
</dbReference>
<dbReference type="AlphaFoldDB" id="A0ABD7MUC5"/>
<evidence type="ECO:0008006" key="4">
    <source>
        <dbReference type="Google" id="ProtNLM"/>
    </source>
</evidence>
<organism evidence="2 3">
    <name type="scientific">Corynebacterium ulcerans</name>
    <dbReference type="NCBI Taxonomy" id="65058"/>
    <lineage>
        <taxon>Bacteria</taxon>
        <taxon>Bacillati</taxon>
        <taxon>Actinomycetota</taxon>
        <taxon>Actinomycetes</taxon>
        <taxon>Mycobacteriales</taxon>
        <taxon>Corynebacteriaceae</taxon>
        <taxon>Corynebacterium</taxon>
    </lineage>
</organism>
<accession>A0ABD7MUC5</accession>
<keyword evidence="1" id="KW-0472">Membrane</keyword>
<dbReference type="Proteomes" id="UP000248741">
    <property type="component" value="Chromosome 1"/>
</dbReference>
<evidence type="ECO:0000313" key="3">
    <source>
        <dbReference type="Proteomes" id="UP000248741"/>
    </source>
</evidence>
<proteinExistence type="predicted"/>
<reference evidence="2 3" key="1">
    <citation type="submission" date="2018-06" db="EMBL/GenBank/DDBJ databases">
        <authorList>
            <consortium name="Pathogen Informatics"/>
            <person name="Doyle S."/>
        </authorList>
    </citation>
    <scope>NUCLEOTIDE SEQUENCE [LARGE SCALE GENOMIC DNA]</scope>
    <source>
        <strain evidence="2 3">NCTC7908</strain>
    </source>
</reference>
<name>A0ABD7MUC5_CORUL</name>
<gene>
    <name evidence="2" type="ORF">NCTC7908_01195</name>
</gene>
<sequence length="153" mass="17310">MIENLLIGVVSGVISGFIVAACFWFVSYKRKPPLELIHVAENRAVLKNNRLRPVVVGGAWEMGNGNVFYRPDGFRGGDGGFYIPRFGEFIVGTTHFKPGQTADIAYKYVNHEKDPTKRIWLEESNTIDVSEVVIHPKKYPDWKLDRVLLKGFA</sequence>